<dbReference type="Gene3D" id="3.30.565.60">
    <property type="match status" value="1"/>
</dbReference>
<evidence type="ECO:0000259" key="2">
    <source>
        <dbReference type="Pfam" id="PF20028"/>
    </source>
</evidence>
<proteinExistence type="predicted"/>
<dbReference type="PROSITE" id="PS00018">
    <property type="entry name" value="EF_HAND_1"/>
    <property type="match status" value="1"/>
</dbReference>
<comment type="caution">
    <text evidence="3">The sequence shown here is derived from an EMBL/GenBank/DDBJ whole genome shotgun (WGS) entry which is preliminary data.</text>
</comment>
<dbReference type="Proteomes" id="UP000632138">
    <property type="component" value="Unassembled WGS sequence"/>
</dbReference>
<dbReference type="EMBL" id="JAENHP010000001">
    <property type="protein sequence ID" value="MBM2614720.1"/>
    <property type="molecule type" value="Genomic_DNA"/>
</dbReference>
<dbReference type="Pfam" id="PF13749">
    <property type="entry name" value="HATPase_c_4"/>
    <property type="match status" value="1"/>
</dbReference>
<evidence type="ECO:0000313" key="4">
    <source>
        <dbReference type="Proteomes" id="UP000632138"/>
    </source>
</evidence>
<feature type="domain" description="Peptidase C14 caspase" evidence="1">
    <location>
        <begin position="3"/>
        <end position="191"/>
    </location>
</feature>
<evidence type="ECO:0000259" key="1">
    <source>
        <dbReference type="Pfam" id="PF00656"/>
    </source>
</evidence>
<keyword evidence="4" id="KW-1185">Reference proteome</keyword>
<dbReference type="InterPro" id="IPR045450">
    <property type="entry name" value="VMAP_C"/>
</dbReference>
<dbReference type="Pfam" id="PF20028">
    <property type="entry name" value="VMAP-C"/>
    <property type="match status" value="1"/>
</dbReference>
<dbReference type="Gene3D" id="3.40.50.1460">
    <property type="match status" value="1"/>
</dbReference>
<dbReference type="InterPro" id="IPR018247">
    <property type="entry name" value="EF_Hand_1_Ca_BS"/>
</dbReference>
<dbReference type="PANTHER" id="PTHR30595:SF6">
    <property type="entry name" value="SCHLAFEN ALBA-2 DOMAIN-CONTAINING PROTEIN"/>
    <property type="match status" value="1"/>
</dbReference>
<dbReference type="NCBIfam" id="NF047832">
    <property type="entry name" value="caspase_w_EACC1"/>
    <property type="match status" value="1"/>
</dbReference>
<dbReference type="SUPFAM" id="SSF52129">
    <property type="entry name" value="Caspase-like"/>
    <property type="match status" value="1"/>
</dbReference>
<protein>
    <submittedName>
        <fullName evidence="3">Caspase family protein</fullName>
    </submittedName>
</protein>
<sequence>MYRALLVCNSLYEADTTALHELHGPRRDGIALRDALLDPEFGLFEQAEVLPELKLQETAVATNKFFAEAGPEDVLLFYFSGHGLTRNQSFYLCARDTDTSLLLSTALPGRTLAAFVEESLARCCILILDCCHGGAFKSNGATATVIADELAGKGRFVITATTATGLALDAGTTGQTSPFTRALIEGLRWGAVDENDDGFVDLDDLYKNLVVRLPEGGAPQRNFDGSGIVAIARRAASVPAPAPALPSEEPATGLPFLDVPTAATSFSPERITEFRANLRADIARDMPKQLTSAEFLQRAHLLTAGMLTRTGALLFGESPSAVLPTAIVQCARFHGVTKGVALDKEDLKGSVAEQILSAVDFVGSLSRRGEAPTESSPIARPVYRYPMVAVREIIANALVHRDYEHHAVCVHVRVFDDRIEVSSPGGWTNREIPPGERLVLDELGGDSHRRNFRLASTLTWMRLVEGEGSGIPRAILDCQSVGAPKPVVEQRDGVVTVTIYPRTEAPDALALTRMTVDEAAAELDRMVTAEAVERVLAMPPEYAAQRIARMEAPNANTLLTQLDAGAGARLLLTMRSRERDTLLGRLAPAARSAIQEQLQPLVAENGGRILVEIAPDGETPDTYRLSQWYGWNDAGLVRGEDRVVSWDRLQPAVQEVIEATERRYADRDGPITVEFILPSALLNEPVDEWARIGQQYPVVVRSLERMQASQWHRVWRNRWRRLSESPQNAKAYFAGRHDAENPERLEAALRLDPDIVAVVLDEPPSGQENSPTAGVAAALQAGVPVIVWHRDSSAHPEFRDTISKAFSDGEATGLPELVLRWRLNAVASPDDPAQIGRHITLLWDDPSWLPERLEADAPGE</sequence>
<dbReference type="InterPro" id="IPR038475">
    <property type="entry name" value="RecG_C_sf"/>
</dbReference>
<feature type="domain" description="vWA-MoxR associated protein C-terminal" evidence="2">
    <location>
        <begin position="622"/>
        <end position="846"/>
    </location>
</feature>
<dbReference type="RefSeq" id="WP_203374589.1">
    <property type="nucleotide sequence ID" value="NZ_JAENHP010000001.1"/>
</dbReference>
<name>A0ABS2A4R7_9ACTN</name>
<dbReference type="Pfam" id="PF00656">
    <property type="entry name" value="Peptidase_C14"/>
    <property type="match status" value="1"/>
</dbReference>
<dbReference type="InterPro" id="IPR029030">
    <property type="entry name" value="Caspase-like_dom_sf"/>
</dbReference>
<dbReference type="PANTHER" id="PTHR30595">
    <property type="entry name" value="GLPR-RELATED TRANSCRIPTIONAL REPRESSOR"/>
    <property type="match status" value="1"/>
</dbReference>
<evidence type="ECO:0000313" key="3">
    <source>
        <dbReference type="EMBL" id="MBM2614720.1"/>
    </source>
</evidence>
<reference evidence="3 4" key="1">
    <citation type="submission" date="2021-01" db="EMBL/GenBank/DDBJ databases">
        <title>Actinoplanes sp. nov. LDG1-06 isolated from lichen.</title>
        <authorList>
            <person name="Saeng-In P."/>
            <person name="Phongsopitanun W."/>
            <person name="Kanchanasin P."/>
            <person name="Yuki M."/>
            <person name="Kudo T."/>
            <person name="Ohkuma M."/>
            <person name="Tanasupawat S."/>
        </authorList>
    </citation>
    <scope>NUCLEOTIDE SEQUENCE [LARGE SCALE GENOMIC DNA]</scope>
    <source>
        <strain evidence="3 4">LDG1-06</strain>
    </source>
</reference>
<gene>
    <name evidence="3" type="ORF">JIG36_04020</name>
</gene>
<dbReference type="InterPro" id="IPR011600">
    <property type="entry name" value="Pept_C14_caspase"/>
</dbReference>
<accession>A0ABS2A4R7</accession>
<organism evidence="3 4">
    <name type="scientific">Paractinoplanes ovalisporus</name>
    <dbReference type="NCBI Taxonomy" id="2810368"/>
    <lineage>
        <taxon>Bacteria</taxon>
        <taxon>Bacillati</taxon>
        <taxon>Actinomycetota</taxon>
        <taxon>Actinomycetes</taxon>
        <taxon>Micromonosporales</taxon>
        <taxon>Micromonosporaceae</taxon>
        <taxon>Paractinoplanes</taxon>
    </lineage>
</organism>